<feature type="region of interest" description="Disordered" evidence="1">
    <location>
        <begin position="1"/>
        <end position="27"/>
    </location>
</feature>
<reference evidence="2 3" key="1">
    <citation type="journal article" date="2022" name="Nat. Plants">
        <title>Genomes of leafy and leafless Platanthera orchids illuminate the evolution of mycoheterotrophy.</title>
        <authorList>
            <person name="Li M.H."/>
            <person name="Liu K.W."/>
            <person name="Li Z."/>
            <person name="Lu H.C."/>
            <person name="Ye Q.L."/>
            <person name="Zhang D."/>
            <person name="Wang J.Y."/>
            <person name="Li Y.F."/>
            <person name="Zhong Z.M."/>
            <person name="Liu X."/>
            <person name="Yu X."/>
            <person name="Liu D.K."/>
            <person name="Tu X.D."/>
            <person name="Liu B."/>
            <person name="Hao Y."/>
            <person name="Liao X.Y."/>
            <person name="Jiang Y.T."/>
            <person name="Sun W.H."/>
            <person name="Chen J."/>
            <person name="Chen Y.Q."/>
            <person name="Ai Y."/>
            <person name="Zhai J.W."/>
            <person name="Wu S.S."/>
            <person name="Zhou Z."/>
            <person name="Hsiao Y.Y."/>
            <person name="Wu W.L."/>
            <person name="Chen Y.Y."/>
            <person name="Lin Y.F."/>
            <person name="Hsu J.L."/>
            <person name="Li C.Y."/>
            <person name="Wang Z.W."/>
            <person name="Zhao X."/>
            <person name="Zhong W.Y."/>
            <person name="Ma X.K."/>
            <person name="Ma L."/>
            <person name="Huang J."/>
            <person name="Chen G.Z."/>
            <person name="Huang M.Z."/>
            <person name="Huang L."/>
            <person name="Peng D.H."/>
            <person name="Luo Y.B."/>
            <person name="Zou S.Q."/>
            <person name="Chen S.P."/>
            <person name="Lan S."/>
            <person name="Tsai W.C."/>
            <person name="Van de Peer Y."/>
            <person name="Liu Z.J."/>
        </authorList>
    </citation>
    <scope>NUCLEOTIDE SEQUENCE [LARGE SCALE GENOMIC DNA]</scope>
    <source>
        <strain evidence="2">Lor288</strain>
    </source>
</reference>
<evidence type="ECO:0000313" key="2">
    <source>
        <dbReference type="EMBL" id="KAK8958183.1"/>
    </source>
</evidence>
<protein>
    <submittedName>
        <fullName evidence="2">Uncharacterized protein</fullName>
    </submittedName>
</protein>
<keyword evidence="3" id="KW-1185">Reference proteome</keyword>
<proteinExistence type="predicted"/>
<dbReference type="EMBL" id="JBBWWR010000012">
    <property type="protein sequence ID" value="KAK8958183.1"/>
    <property type="molecule type" value="Genomic_DNA"/>
</dbReference>
<dbReference type="Proteomes" id="UP001412067">
    <property type="component" value="Unassembled WGS sequence"/>
</dbReference>
<accession>A0ABR2M2F1</accession>
<comment type="caution">
    <text evidence="2">The sequence shown here is derived from an EMBL/GenBank/DDBJ whole genome shotgun (WGS) entry which is preliminary data.</text>
</comment>
<gene>
    <name evidence="2" type="ORF">KSP40_PGU019362</name>
</gene>
<name>A0ABR2M2F1_9ASPA</name>
<evidence type="ECO:0000256" key="1">
    <source>
        <dbReference type="SAM" id="MobiDB-lite"/>
    </source>
</evidence>
<organism evidence="2 3">
    <name type="scientific">Platanthera guangdongensis</name>
    <dbReference type="NCBI Taxonomy" id="2320717"/>
    <lineage>
        <taxon>Eukaryota</taxon>
        <taxon>Viridiplantae</taxon>
        <taxon>Streptophyta</taxon>
        <taxon>Embryophyta</taxon>
        <taxon>Tracheophyta</taxon>
        <taxon>Spermatophyta</taxon>
        <taxon>Magnoliopsida</taxon>
        <taxon>Liliopsida</taxon>
        <taxon>Asparagales</taxon>
        <taxon>Orchidaceae</taxon>
        <taxon>Orchidoideae</taxon>
        <taxon>Orchideae</taxon>
        <taxon>Orchidinae</taxon>
        <taxon>Platanthera</taxon>
    </lineage>
</organism>
<evidence type="ECO:0000313" key="3">
    <source>
        <dbReference type="Proteomes" id="UP001412067"/>
    </source>
</evidence>
<sequence>MGNVALEKSSKQESRNDVGLTRKAPFGTERVNELKKVMANNRKEVNRRPASSNRRVVSSTADMDDNFHYSPSSSCLVYCRSSKVSTSSTTVLLKLSECVKKDEDDCLVDFIGDGRWWVGLYRKLEGFSWRVWDEETEQEVYVGAFIVNNKIIFLLEFDLDRRIAAQICAVEEGLVVMGTSNHVWVMRVGHAMNVIEEMKIAKQTMYQMSTSNGKILLMDDVEAMALVFDGTTLEEVGGFNLMERREFH</sequence>